<protein>
    <submittedName>
        <fullName evidence="6">Aldehyde dehydrogenase</fullName>
        <ecNumber evidence="6">1.2.1.3</ecNumber>
    </submittedName>
</protein>
<dbReference type="InterPro" id="IPR029510">
    <property type="entry name" value="Ald_DH_CS_GLU"/>
</dbReference>
<dbReference type="InterPro" id="IPR016163">
    <property type="entry name" value="Ald_DH_C"/>
</dbReference>
<accession>A0A6J4SKK6</accession>
<name>A0A6J4SKK6_9ACTN</name>
<dbReference type="PROSITE" id="PS00687">
    <property type="entry name" value="ALDEHYDE_DEHYDR_GLU"/>
    <property type="match status" value="1"/>
</dbReference>
<dbReference type="SUPFAM" id="SSF53720">
    <property type="entry name" value="ALDH-like"/>
    <property type="match status" value="1"/>
</dbReference>
<dbReference type="EC" id="1.2.1.3" evidence="6"/>
<evidence type="ECO:0000259" key="5">
    <source>
        <dbReference type="Pfam" id="PF00171"/>
    </source>
</evidence>
<dbReference type="AlphaFoldDB" id="A0A6J4SKK6"/>
<dbReference type="EMBL" id="CADCVL010000379">
    <property type="protein sequence ID" value="CAA9494782.1"/>
    <property type="molecule type" value="Genomic_DNA"/>
</dbReference>
<gene>
    <name evidence="6" type="ORF">AVDCRST_MAG65-2242</name>
</gene>
<evidence type="ECO:0000256" key="1">
    <source>
        <dbReference type="ARBA" id="ARBA00009986"/>
    </source>
</evidence>
<feature type="active site" evidence="3">
    <location>
        <position position="251"/>
    </location>
</feature>
<dbReference type="GO" id="GO:0008911">
    <property type="term" value="F:lactaldehyde dehydrogenase (NAD+) activity"/>
    <property type="evidence" value="ECO:0007669"/>
    <property type="project" value="TreeGrafter"/>
</dbReference>
<evidence type="ECO:0000256" key="3">
    <source>
        <dbReference type="PROSITE-ProRule" id="PRU10007"/>
    </source>
</evidence>
<keyword evidence="2 4" id="KW-0560">Oxidoreductase</keyword>
<organism evidence="6">
    <name type="scientific">uncultured Solirubrobacteraceae bacterium</name>
    <dbReference type="NCBI Taxonomy" id="1162706"/>
    <lineage>
        <taxon>Bacteria</taxon>
        <taxon>Bacillati</taxon>
        <taxon>Actinomycetota</taxon>
        <taxon>Thermoleophilia</taxon>
        <taxon>Solirubrobacterales</taxon>
        <taxon>Solirubrobacteraceae</taxon>
        <taxon>environmental samples</taxon>
    </lineage>
</organism>
<dbReference type="InterPro" id="IPR016162">
    <property type="entry name" value="Ald_DH_N"/>
</dbReference>
<evidence type="ECO:0000256" key="4">
    <source>
        <dbReference type="RuleBase" id="RU003345"/>
    </source>
</evidence>
<dbReference type="InterPro" id="IPR051020">
    <property type="entry name" value="ALDH-related_metabolic_enz"/>
</dbReference>
<feature type="domain" description="Aldehyde dehydrogenase" evidence="5">
    <location>
        <begin position="27"/>
        <end position="471"/>
    </location>
</feature>
<comment type="similarity">
    <text evidence="1 4">Belongs to the aldehyde dehydrogenase family.</text>
</comment>
<sequence length="480" mass="50414">MTVTPSAPQRFALPIGDSMVAGGGWAAVTDKYRGEPAYEVALAAADDVDDAVAAARAAAAATLPAHRRYEILMAAAQGIATARDTLVETLITEAGKPRKASVNEVRRTIETFQWSAEEAKRVGGEAMPLDGTPDGEGRYAITLRQPVGVVVAITPANSPLNLVAHKVAPAIAAGNAVVLKPPQATPVCSLILHRILAAAGLPPGYLNVLVGPEVGEALLAHPGVDFYNFTGSEGVGEHLRRTVGLRDSILELGGNSPVLVHADADIARAAAACAGKGFLAAGQACTSVQRIHVHRDVYAGFVEALRAAAERLVVGDPRDPRTDVGPMISEREADRVESWVQDALAAGATRATGGRRDGALLWPTVLENVPRSASVYCSEVFGPVVVVEPYDDLEAAIDAANSTRYGLHSAVFTASLDVAFHVIERLEAGGVVVNDASQWRTEFVPFGGVKRSGIGREGPRYAIDRMSRLKVAMFALRPPA</sequence>
<evidence type="ECO:0000256" key="2">
    <source>
        <dbReference type="ARBA" id="ARBA00023002"/>
    </source>
</evidence>
<dbReference type="PANTHER" id="PTHR42991:SF1">
    <property type="entry name" value="ALDEHYDE DEHYDROGENASE"/>
    <property type="match status" value="1"/>
</dbReference>
<dbReference type="Pfam" id="PF00171">
    <property type="entry name" value="Aldedh"/>
    <property type="match status" value="1"/>
</dbReference>
<reference evidence="6" key="1">
    <citation type="submission" date="2020-02" db="EMBL/GenBank/DDBJ databases">
        <authorList>
            <person name="Meier V. D."/>
        </authorList>
    </citation>
    <scope>NUCLEOTIDE SEQUENCE</scope>
    <source>
        <strain evidence="6">AVDCRST_MAG65</strain>
    </source>
</reference>
<dbReference type="Gene3D" id="3.40.605.10">
    <property type="entry name" value="Aldehyde Dehydrogenase, Chain A, domain 1"/>
    <property type="match status" value="1"/>
</dbReference>
<dbReference type="InterPro" id="IPR015590">
    <property type="entry name" value="Aldehyde_DH_dom"/>
</dbReference>
<dbReference type="InterPro" id="IPR016161">
    <property type="entry name" value="Ald_DH/histidinol_DH"/>
</dbReference>
<dbReference type="PANTHER" id="PTHR42991">
    <property type="entry name" value="ALDEHYDE DEHYDROGENASE"/>
    <property type="match status" value="1"/>
</dbReference>
<dbReference type="Gene3D" id="3.40.309.10">
    <property type="entry name" value="Aldehyde Dehydrogenase, Chain A, domain 2"/>
    <property type="match status" value="1"/>
</dbReference>
<evidence type="ECO:0000313" key="6">
    <source>
        <dbReference type="EMBL" id="CAA9494782.1"/>
    </source>
</evidence>
<proteinExistence type="inferred from homology"/>